<organism evidence="5 6">
    <name type="scientific">candidate division WOR-1 bacterium RIFOXYC2_FULL_46_14</name>
    <dbReference type="NCBI Taxonomy" id="1802587"/>
    <lineage>
        <taxon>Bacteria</taxon>
        <taxon>Bacillati</taxon>
        <taxon>Saganbacteria</taxon>
    </lineage>
</organism>
<dbReference type="CDD" id="cd01129">
    <property type="entry name" value="PulE-GspE-like"/>
    <property type="match status" value="1"/>
</dbReference>
<keyword evidence="2" id="KW-0547">Nucleotide-binding</keyword>
<dbReference type="AlphaFoldDB" id="A0A1F4U626"/>
<dbReference type="GO" id="GO:0005886">
    <property type="term" value="C:plasma membrane"/>
    <property type="evidence" value="ECO:0007669"/>
    <property type="project" value="TreeGrafter"/>
</dbReference>
<feature type="domain" description="AAA+ ATPase" evidence="4">
    <location>
        <begin position="132"/>
        <end position="255"/>
    </location>
</feature>
<dbReference type="Pfam" id="PF00437">
    <property type="entry name" value="T2SSE"/>
    <property type="match status" value="1"/>
</dbReference>
<dbReference type="PANTHER" id="PTHR30258">
    <property type="entry name" value="TYPE II SECRETION SYSTEM PROTEIN GSPE-RELATED"/>
    <property type="match status" value="1"/>
</dbReference>
<proteinExistence type="inferred from homology"/>
<evidence type="ECO:0000256" key="3">
    <source>
        <dbReference type="ARBA" id="ARBA00022840"/>
    </source>
</evidence>
<dbReference type="SMART" id="SM00382">
    <property type="entry name" value="AAA"/>
    <property type="match status" value="1"/>
</dbReference>
<comment type="caution">
    <text evidence="5">The sequence shown here is derived from an EMBL/GenBank/DDBJ whole genome shotgun (WGS) entry which is preliminary data.</text>
</comment>
<gene>
    <name evidence="5" type="ORF">A2438_04060</name>
</gene>
<accession>A0A1F4U626</accession>
<dbReference type="Gene3D" id="3.40.50.300">
    <property type="entry name" value="P-loop containing nucleotide triphosphate hydrolases"/>
    <property type="match status" value="1"/>
</dbReference>
<comment type="similarity">
    <text evidence="1">Belongs to the GSP E family.</text>
</comment>
<protein>
    <recommendedName>
        <fullName evidence="4">AAA+ ATPase domain-containing protein</fullName>
    </recommendedName>
</protein>
<dbReference type="GO" id="GO:0005524">
    <property type="term" value="F:ATP binding"/>
    <property type="evidence" value="ECO:0007669"/>
    <property type="project" value="UniProtKB-KW"/>
</dbReference>
<evidence type="ECO:0000256" key="2">
    <source>
        <dbReference type="ARBA" id="ARBA00022741"/>
    </source>
</evidence>
<evidence type="ECO:0000313" key="5">
    <source>
        <dbReference type="EMBL" id="OGC40418.1"/>
    </source>
</evidence>
<dbReference type="InterPro" id="IPR001482">
    <property type="entry name" value="T2SS/T4SS_dom"/>
</dbReference>
<reference evidence="5 6" key="1">
    <citation type="journal article" date="2016" name="Nat. Commun.">
        <title>Thousands of microbial genomes shed light on interconnected biogeochemical processes in an aquifer system.</title>
        <authorList>
            <person name="Anantharaman K."/>
            <person name="Brown C.T."/>
            <person name="Hug L.A."/>
            <person name="Sharon I."/>
            <person name="Castelle C.J."/>
            <person name="Probst A.J."/>
            <person name="Thomas B.C."/>
            <person name="Singh A."/>
            <person name="Wilkins M.J."/>
            <person name="Karaoz U."/>
            <person name="Brodie E.L."/>
            <person name="Williams K.H."/>
            <person name="Hubbard S.S."/>
            <person name="Banfield J.F."/>
        </authorList>
    </citation>
    <scope>NUCLEOTIDE SEQUENCE [LARGE SCALE GENOMIC DNA]</scope>
</reference>
<name>A0A1F4U626_UNCSA</name>
<evidence type="ECO:0000256" key="1">
    <source>
        <dbReference type="ARBA" id="ARBA00006611"/>
    </source>
</evidence>
<dbReference type="PANTHER" id="PTHR30258:SF2">
    <property type="entry name" value="COMG OPERON PROTEIN 1"/>
    <property type="match status" value="1"/>
</dbReference>
<dbReference type="SUPFAM" id="SSF52540">
    <property type="entry name" value="P-loop containing nucleoside triphosphate hydrolases"/>
    <property type="match status" value="1"/>
</dbReference>
<keyword evidence="3" id="KW-0067">ATP-binding</keyword>
<evidence type="ECO:0000259" key="4">
    <source>
        <dbReference type="SMART" id="SM00382"/>
    </source>
</evidence>
<dbReference type="Gene3D" id="3.30.450.90">
    <property type="match status" value="1"/>
</dbReference>
<dbReference type="GO" id="GO:0016887">
    <property type="term" value="F:ATP hydrolysis activity"/>
    <property type="evidence" value="ECO:0007669"/>
    <property type="project" value="TreeGrafter"/>
</dbReference>
<dbReference type="InterPro" id="IPR003593">
    <property type="entry name" value="AAA+_ATPase"/>
</dbReference>
<dbReference type="EMBL" id="MEUJ01000004">
    <property type="protein sequence ID" value="OGC40418.1"/>
    <property type="molecule type" value="Genomic_DNA"/>
</dbReference>
<sequence>MDIIKTLNQIIEDGITENASDIHIEPKPDSLKIRYRIDGILKDQLELAKELHPPLISRIKILVNLDISESRLPQDGRTNHENIDLRVSILPTLFGEKAVLRILKRNQTLLPLHQLGMGSEEFSSYRKLIDQKGGIILVTGPTGSGKTTTLYATLKELKSNENNIITIEDPVEYVLPEITQIQVNNKTGLTFARGLRSILRQDPDIIFIGEIRDLETAQIAIQAALTGHLVLATIHTNDAVSSICRLIDMGIKNYLVSATLLGAVSQRLLRKKEGGRIGIFEVFSITDETREIINKKYSKANILESVRFTSLLQNANKLLKDGIVDKKELFRVLGNE</sequence>
<dbReference type="InterPro" id="IPR027417">
    <property type="entry name" value="P-loop_NTPase"/>
</dbReference>
<evidence type="ECO:0000313" key="6">
    <source>
        <dbReference type="Proteomes" id="UP000179242"/>
    </source>
</evidence>
<dbReference type="Proteomes" id="UP000179242">
    <property type="component" value="Unassembled WGS sequence"/>
</dbReference>